<dbReference type="RefSeq" id="XP_022240113.1">
    <property type="nucleotide sequence ID" value="XM_022384405.1"/>
</dbReference>
<organism evidence="1 2">
    <name type="scientific">Limulus polyphemus</name>
    <name type="common">Atlantic horseshoe crab</name>
    <dbReference type="NCBI Taxonomy" id="6850"/>
    <lineage>
        <taxon>Eukaryota</taxon>
        <taxon>Metazoa</taxon>
        <taxon>Ecdysozoa</taxon>
        <taxon>Arthropoda</taxon>
        <taxon>Chelicerata</taxon>
        <taxon>Merostomata</taxon>
        <taxon>Xiphosura</taxon>
        <taxon>Limulidae</taxon>
        <taxon>Limulus</taxon>
    </lineage>
</organism>
<name>A0ABM1S908_LIMPO</name>
<protein>
    <submittedName>
        <fullName evidence="2">Uncharacterized protein LOC111085508</fullName>
    </submittedName>
</protein>
<accession>A0ABM1S908</accession>
<evidence type="ECO:0000313" key="2">
    <source>
        <dbReference type="RefSeq" id="XP_022240113.1"/>
    </source>
</evidence>
<dbReference type="GeneID" id="111085508"/>
<proteinExistence type="predicted"/>
<dbReference type="Proteomes" id="UP000694941">
    <property type="component" value="Unplaced"/>
</dbReference>
<evidence type="ECO:0000313" key="1">
    <source>
        <dbReference type="Proteomes" id="UP000694941"/>
    </source>
</evidence>
<gene>
    <name evidence="2" type="primary">LOC111085508</name>
</gene>
<reference evidence="2" key="1">
    <citation type="submission" date="2025-08" db="UniProtKB">
        <authorList>
            <consortium name="RefSeq"/>
        </authorList>
    </citation>
    <scope>IDENTIFICATION</scope>
    <source>
        <tissue evidence="2">Muscle</tissue>
    </source>
</reference>
<sequence length="300" mass="34720">MKCLNNGHEVVLRTGLNTDFSVDVSFGVRRGKSGHDVVVLKCKENDTTFKLELVIEENTCSLQYFTCPDVSCQEVYSSLSKLWHHHSKHHIFLNKNDVVENISYCCCDELFLSFQNYAEHVYNHHMNTSSVKFNFERIKPETGYVDSVKWFPGVRKNTFKDLLELAFKIIKNFGNYWLFFKNCQDFASWYLHSAGIPLEWILPTNTDNITGSGTSGVSVQRFKMLTLYNNRKHETSGLKDIKNEYTASCAKCILPPMSLEDLTQHIRIAHSQQNEEKCQQNEELQTEISNESKHQIFHGK</sequence>
<keyword evidence="1" id="KW-1185">Reference proteome</keyword>